<keyword evidence="10" id="KW-0012">Acyltransferase</keyword>
<dbReference type="PANTHER" id="PTHR42871:SF1">
    <property type="entry name" value="CITRATE SYNTHASE"/>
    <property type="match status" value="1"/>
</dbReference>
<name>A0ABW1H8Q8_9ACTN</name>
<keyword evidence="3 8" id="KW-0816">Tricarboxylic acid cycle</keyword>
<evidence type="ECO:0000256" key="8">
    <source>
        <dbReference type="RuleBase" id="RU003370"/>
    </source>
</evidence>
<dbReference type="GO" id="GO:0036440">
    <property type="term" value="F:citrate synthase activity"/>
    <property type="evidence" value="ECO:0007669"/>
    <property type="project" value="UniProtKB-EC"/>
</dbReference>
<dbReference type="Gene3D" id="1.10.580.10">
    <property type="entry name" value="Citrate Synthase, domain 1"/>
    <property type="match status" value="1"/>
</dbReference>
<evidence type="ECO:0000256" key="4">
    <source>
        <dbReference type="ARBA" id="ARBA00022679"/>
    </source>
</evidence>
<dbReference type="PROSITE" id="PS00480">
    <property type="entry name" value="CITRATE_SYNTHASE"/>
    <property type="match status" value="1"/>
</dbReference>
<dbReference type="Proteomes" id="UP001596226">
    <property type="component" value="Unassembled WGS sequence"/>
</dbReference>
<dbReference type="NCBIfam" id="NF004126">
    <property type="entry name" value="PRK05614.1"/>
    <property type="match status" value="1"/>
</dbReference>
<dbReference type="InterPro" id="IPR016142">
    <property type="entry name" value="Citrate_synth-like_lrg_a-sub"/>
</dbReference>
<evidence type="ECO:0000313" key="11">
    <source>
        <dbReference type="Proteomes" id="UP001596226"/>
    </source>
</evidence>
<dbReference type="InterPro" id="IPR016143">
    <property type="entry name" value="Citrate_synth-like_sm_a-sub"/>
</dbReference>
<comment type="similarity">
    <text evidence="2 7 9">Belongs to the citrate synthase family.</text>
</comment>
<evidence type="ECO:0000256" key="5">
    <source>
        <dbReference type="ARBA" id="ARBA00049288"/>
    </source>
</evidence>
<organism evidence="10 11">
    <name type="scientific">Micromonospora vulcania</name>
    <dbReference type="NCBI Taxonomy" id="1441873"/>
    <lineage>
        <taxon>Bacteria</taxon>
        <taxon>Bacillati</taxon>
        <taxon>Actinomycetota</taxon>
        <taxon>Actinomycetes</taxon>
        <taxon>Micromonosporales</taxon>
        <taxon>Micromonosporaceae</taxon>
        <taxon>Micromonospora</taxon>
    </lineage>
</organism>
<dbReference type="Pfam" id="PF00285">
    <property type="entry name" value="Citrate_synt"/>
    <property type="match status" value="1"/>
</dbReference>
<dbReference type="InterPro" id="IPR002020">
    <property type="entry name" value="Citrate_synthase"/>
</dbReference>
<dbReference type="InterPro" id="IPR024176">
    <property type="entry name" value="Citrate_synthase_bac-typ"/>
</dbReference>
<reference evidence="11" key="1">
    <citation type="journal article" date="2019" name="Int. J. Syst. Evol. Microbiol.">
        <title>The Global Catalogue of Microorganisms (GCM) 10K type strain sequencing project: providing services to taxonomists for standard genome sequencing and annotation.</title>
        <authorList>
            <consortium name="The Broad Institute Genomics Platform"/>
            <consortium name="The Broad Institute Genome Sequencing Center for Infectious Disease"/>
            <person name="Wu L."/>
            <person name="Ma J."/>
        </authorList>
    </citation>
    <scope>NUCLEOTIDE SEQUENCE [LARGE SCALE GENOMIC DNA]</scope>
    <source>
        <strain evidence="11">CGMCC 4.7144</strain>
    </source>
</reference>
<dbReference type="CDD" id="cd06114">
    <property type="entry name" value="EcCS_like"/>
    <property type="match status" value="1"/>
</dbReference>
<comment type="catalytic activity">
    <reaction evidence="5 8">
        <text>oxaloacetate + acetyl-CoA + H2O = citrate + CoA + H(+)</text>
        <dbReference type="Rhea" id="RHEA:16845"/>
        <dbReference type="ChEBI" id="CHEBI:15377"/>
        <dbReference type="ChEBI" id="CHEBI:15378"/>
        <dbReference type="ChEBI" id="CHEBI:16452"/>
        <dbReference type="ChEBI" id="CHEBI:16947"/>
        <dbReference type="ChEBI" id="CHEBI:57287"/>
        <dbReference type="ChEBI" id="CHEBI:57288"/>
        <dbReference type="EC" id="2.3.3.16"/>
    </reaction>
</comment>
<comment type="pathway">
    <text evidence="1 8">Carbohydrate metabolism; tricarboxylic acid cycle; isocitrate from oxaloacetate: step 1/2.</text>
</comment>
<dbReference type="InterPro" id="IPR019810">
    <property type="entry name" value="Citrate_synthase_AS"/>
</dbReference>
<dbReference type="RefSeq" id="WP_377512838.1">
    <property type="nucleotide sequence ID" value="NZ_JBHSQS010000009.1"/>
</dbReference>
<evidence type="ECO:0000256" key="1">
    <source>
        <dbReference type="ARBA" id="ARBA00004751"/>
    </source>
</evidence>
<evidence type="ECO:0000256" key="2">
    <source>
        <dbReference type="ARBA" id="ARBA00010566"/>
    </source>
</evidence>
<dbReference type="NCBIfam" id="TIGR01798">
    <property type="entry name" value="cit_synth_I"/>
    <property type="match status" value="1"/>
</dbReference>
<dbReference type="InterPro" id="IPR010953">
    <property type="entry name" value="Citrate_synthase_typ-I"/>
</dbReference>
<gene>
    <name evidence="10" type="ORF">ACFQGL_17040</name>
</gene>
<evidence type="ECO:0000256" key="6">
    <source>
        <dbReference type="NCBIfam" id="TIGR01798"/>
    </source>
</evidence>
<dbReference type="PIRSF" id="PIRSF001369">
    <property type="entry name" value="Citrate_synth"/>
    <property type="match status" value="1"/>
</dbReference>
<evidence type="ECO:0000256" key="3">
    <source>
        <dbReference type="ARBA" id="ARBA00022532"/>
    </source>
</evidence>
<dbReference type="Gene3D" id="1.10.230.10">
    <property type="entry name" value="Cytochrome P450-Terp, domain 2"/>
    <property type="match status" value="1"/>
</dbReference>
<evidence type="ECO:0000313" key="10">
    <source>
        <dbReference type="EMBL" id="MFC5925051.1"/>
    </source>
</evidence>
<keyword evidence="11" id="KW-1185">Reference proteome</keyword>
<dbReference type="PANTHER" id="PTHR42871">
    <property type="entry name" value="CITRATE SYNTHASE"/>
    <property type="match status" value="1"/>
</dbReference>
<proteinExistence type="inferred from homology"/>
<protein>
    <recommendedName>
        <fullName evidence="6 7">Citrate synthase</fullName>
    </recommendedName>
</protein>
<comment type="caution">
    <text evidence="10">The sequence shown here is derived from an EMBL/GenBank/DDBJ whole genome shotgun (WGS) entry which is preliminary data.</text>
</comment>
<evidence type="ECO:0000256" key="9">
    <source>
        <dbReference type="RuleBase" id="RU003406"/>
    </source>
</evidence>
<dbReference type="EMBL" id="JBHSQS010000009">
    <property type="protein sequence ID" value="MFC5925051.1"/>
    <property type="molecule type" value="Genomic_DNA"/>
</dbReference>
<dbReference type="PRINTS" id="PR00143">
    <property type="entry name" value="CITRTSNTHASE"/>
</dbReference>
<keyword evidence="4 7" id="KW-0808">Transferase</keyword>
<dbReference type="Gene3D" id="2.20.28.60">
    <property type="match status" value="1"/>
</dbReference>
<accession>A0ABW1H8Q8</accession>
<dbReference type="InterPro" id="IPR036969">
    <property type="entry name" value="Citrate_synthase_sf"/>
</dbReference>
<sequence length="427" mass="47533">MTEVKLDHPGGQLSMPVHPAVEGPAGIGVSKLLKETGMTTYDPGFVNTAAASSAITYIDGDAGILRYRGYPIEQLAEKSSFLEVSYLLIYGELPTEQQLTEFTEWIRRHSLLHEEMRRFFDGFPRDAHPMAVLSSAVSALSTFYQDSLDPFDSEHVEISTVRLMAKVPTIASYAYKKSIGQPLLYPDNSLGYVDNLLRMTFGVPAEPYEVDPVMSKVLDMLFVLHADHEQNCSTSTVRLVGSSNANLFASVSAGVNALFGPLHGGANQAVLEMLQQIHAGDDDVRSFVRKVKNKEDGVKLMGFGHRVYKNYDPRAAIVKKAAQDVLGRMAKPDPLLDIAMELEEIALADDFFVSRRLYPNVDFYTGLIYKAMGFPTKMFTVLFALGRLPGWIAQWREMISDPETKIGRPRQIYVGSAERAYVPFNER</sequence>
<evidence type="ECO:0000256" key="7">
    <source>
        <dbReference type="PIRNR" id="PIRNR001369"/>
    </source>
</evidence>
<dbReference type="SUPFAM" id="SSF48256">
    <property type="entry name" value="Citrate synthase"/>
    <property type="match status" value="1"/>
</dbReference>